<sequence>MGGGRRRQDLVGPLPVASGAADCLASFQCRFLVLMGFPFPPAGAPQLFLSFSFSAPQLFLSFSSSLMLFFALRNIVFFQKTADPICDPHTDCGPRPSNLRILRPRAPSFLRRRAPPPIRNRPRPAESQASSTSNLGIRDFLGHSRIVPPLLPLPPRRGRRGGRPAARRGDGGRPGGGAARRRVAPLRVPVRRRRAPRVTGGHGAAARDARAPCPERGVATPAAEAHAHRV</sequence>
<evidence type="ECO:0000313" key="3">
    <source>
        <dbReference type="Proteomes" id="UP000218209"/>
    </source>
</evidence>
<name>A0A1X6PKA2_PORUM</name>
<dbReference type="Proteomes" id="UP000218209">
    <property type="component" value="Unassembled WGS sequence"/>
</dbReference>
<organism evidence="2 3">
    <name type="scientific">Porphyra umbilicalis</name>
    <name type="common">Purple laver</name>
    <name type="synonym">Red alga</name>
    <dbReference type="NCBI Taxonomy" id="2786"/>
    <lineage>
        <taxon>Eukaryota</taxon>
        <taxon>Rhodophyta</taxon>
        <taxon>Bangiophyceae</taxon>
        <taxon>Bangiales</taxon>
        <taxon>Bangiaceae</taxon>
        <taxon>Porphyra</taxon>
    </lineage>
</organism>
<feature type="compositionally biased region" description="Basic residues" evidence="1">
    <location>
        <begin position="156"/>
        <end position="166"/>
    </location>
</feature>
<dbReference type="EMBL" id="KV918765">
    <property type="protein sequence ID" value="OSX81138.1"/>
    <property type="molecule type" value="Genomic_DNA"/>
</dbReference>
<feature type="compositionally biased region" description="Basic residues" evidence="1">
    <location>
        <begin position="179"/>
        <end position="196"/>
    </location>
</feature>
<protein>
    <submittedName>
        <fullName evidence="2">Uncharacterized protein</fullName>
    </submittedName>
</protein>
<dbReference type="AlphaFoldDB" id="A0A1X6PKA2"/>
<feature type="region of interest" description="Disordered" evidence="1">
    <location>
        <begin position="89"/>
        <end position="134"/>
    </location>
</feature>
<keyword evidence="3" id="KW-1185">Reference proteome</keyword>
<feature type="region of interest" description="Disordered" evidence="1">
    <location>
        <begin position="146"/>
        <end position="230"/>
    </location>
</feature>
<evidence type="ECO:0000256" key="1">
    <source>
        <dbReference type="SAM" id="MobiDB-lite"/>
    </source>
</evidence>
<gene>
    <name evidence="2" type="ORF">BU14_0025s0020</name>
</gene>
<accession>A0A1X6PKA2</accession>
<proteinExistence type="predicted"/>
<evidence type="ECO:0000313" key="2">
    <source>
        <dbReference type="EMBL" id="OSX81138.1"/>
    </source>
</evidence>
<reference evidence="2 3" key="1">
    <citation type="submission" date="2017-03" db="EMBL/GenBank/DDBJ databases">
        <title>WGS assembly of Porphyra umbilicalis.</title>
        <authorList>
            <person name="Brawley S.H."/>
            <person name="Blouin N.A."/>
            <person name="Ficko-Blean E."/>
            <person name="Wheeler G.L."/>
            <person name="Lohr M."/>
            <person name="Goodson H.V."/>
            <person name="Jenkins J.W."/>
            <person name="Blaby-Haas C.E."/>
            <person name="Helliwell K.E."/>
            <person name="Chan C."/>
            <person name="Marriage T."/>
            <person name="Bhattacharya D."/>
            <person name="Klein A.S."/>
            <person name="Badis Y."/>
            <person name="Brodie J."/>
            <person name="Cao Y."/>
            <person name="Collen J."/>
            <person name="Dittami S.M."/>
            <person name="Gachon C.M."/>
            <person name="Green B.R."/>
            <person name="Karpowicz S."/>
            <person name="Kim J.W."/>
            <person name="Kudahl U."/>
            <person name="Lin S."/>
            <person name="Michel G."/>
            <person name="Mittag M."/>
            <person name="Olson B.J."/>
            <person name="Pangilinan J."/>
            <person name="Peng Y."/>
            <person name="Qiu H."/>
            <person name="Shu S."/>
            <person name="Singer J.T."/>
            <person name="Smith A.G."/>
            <person name="Sprecher B.N."/>
            <person name="Wagner V."/>
            <person name="Wang W."/>
            <person name="Wang Z.-Y."/>
            <person name="Yan J."/>
            <person name="Yarish C."/>
            <person name="Zoeuner-Riek S."/>
            <person name="Zhuang Y."/>
            <person name="Zou Y."/>
            <person name="Lindquist E.A."/>
            <person name="Grimwood J."/>
            <person name="Barry K."/>
            <person name="Rokhsar D.S."/>
            <person name="Schmutz J."/>
            <person name="Stiller J.W."/>
            <person name="Grossman A.R."/>
            <person name="Prochnik S.E."/>
        </authorList>
    </citation>
    <scope>NUCLEOTIDE SEQUENCE [LARGE SCALE GENOMIC DNA]</scope>
    <source>
        <strain evidence="2">4086291</strain>
    </source>
</reference>